<dbReference type="WBParaSite" id="nRc.2.0.1.t04903-RA">
    <property type="protein sequence ID" value="nRc.2.0.1.t04903-RA"/>
    <property type="gene ID" value="nRc.2.0.1.g04903"/>
</dbReference>
<feature type="chain" id="PRO_5037481304" evidence="1">
    <location>
        <begin position="19"/>
        <end position="116"/>
    </location>
</feature>
<reference evidence="3" key="1">
    <citation type="submission" date="2022-11" db="UniProtKB">
        <authorList>
            <consortium name="WormBaseParasite"/>
        </authorList>
    </citation>
    <scope>IDENTIFICATION</scope>
</reference>
<evidence type="ECO:0000313" key="3">
    <source>
        <dbReference type="WBParaSite" id="nRc.2.0.1.t04903-RA"/>
    </source>
</evidence>
<dbReference type="Proteomes" id="UP000887565">
    <property type="component" value="Unplaced"/>
</dbReference>
<protein>
    <submittedName>
        <fullName evidence="3">Uncharacterized protein</fullName>
    </submittedName>
</protein>
<evidence type="ECO:0000313" key="2">
    <source>
        <dbReference type="Proteomes" id="UP000887565"/>
    </source>
</evidence>
<keyword evidence="1" id="KW-0732">Signal</keyword>
<sequence length="116" mass="13476">MFIRYLALTIFLAQVSNGQRCGDQWRSHEQCMKNHGSNDADLSPSDRANMKAKARLCFRDQGCRDPFLDDGDSQAKQRCYVEYKDHMRRDIERCVQQTYPDYDIPAENDAASQYGQ</sequence>
<keyword evidence="2" id="KW-1185">Reference proteome</keyword>
<proteinExistence type="predicted"/>
<organism evidence="2 3">
    <name type="scientific">Romanomermis culicivorax</name>
    <name type="common">Nematode worm</name>
    <dbReference type="NCBI Taxonomy" id="13658"/>
    <lineage>
        <taxon>Eukaryota</taxon>
        <taxon>Metazoa</taxon>
        <taxon>Ecdysozoa</taxon>
        <taxon>Nematoda</taxon>
        <taxon>Enoplea</taxon>
        <taxon>Dorylaimia</taxon>
        <taxon>Mermithida</taxon>
        <taxon>Mermithoidea</taxon>
        <taxon>Mermithidae</taxon>
        <taxon>Romanomermis</taxon>
    </lineage>
</organism>
<evidence type="ECO:0000256" key="1">
    <source>
        <dbReference type="SAM" id="SignalP"/>
    </source>
</evidence>
<dbReference type="AlphaFoldDB" id="A0A915HSK7"/>
<name>A0A915HSK7_ROMCU</name>
<feature type="signal peptide" evidence="1">
    <location>
        <begin position="1"/>
        <end position="18"/>
    </location>
</feature>
<accession>A0A915HSK7</accession>